<feature type="coiled-coil region" evidence="1">
    <location>
        <begin position="788"/>
        <end position="928"/>
    </location>
</feature>
<feature type="coiled-coil region" evidence="1">
    <location>
        <begin position="190"/>
        <end position="217"/>
    </location>
</feature>
<comment type="caution">
    <text evidence="3">The sequence shown here is derived from an EMBL/GenBank/DDBJ whole genome shotgun (WGS) entry which is preliminary data.</text>
</comment>
<evidence type="ECO:0000256" key="2">
    <source>
        <dbReference type="SAM" id="MobiDB-lite"/>
    </source>
</evidence>
<proteinExistence type="predicted"/>
<evidence type="ECO:0000313" key="4">
    <source>
        <dbReference type="Proteomes" id="UP000241890"/>
    </source>
</evidence>
<feature type="coiled-coil region" evidence="1">
    <location>
        <begin position="553"/>
        <end position="612"/>
    </location>
</feature>
<feature type="compositionally biased region" description="Acidic residues" evidence="2">
    <location>
        <begin position="1359"/>
        <end position="1368"/>
    </location>
</feature>
<organism evidence="3 4">
    <name type="scientific">Hondaea fermentalgiana</name>
    <dbReference type="NCBI Taxonomy" id="2315210"/>
    <lineage>
        <taxon>Eukaryota</taxon>
        <taxon>Sar</taxon>
        <taxon>Stramenopiles</taxon>
        <taxon>Bigyra</taxon>
        <taxon>Labyrinthulomycetes</taxon>
        <taxon>Thraustochytrida</taxon>
        <taxon>Thraustochytriidae</taxon>
        <taxon>Hondaea</taxon>
    </lineage>
</organism>
<name>A0A2R5GXW0_9STRA</name>
<dbReference type="Proteomes" id="UP000241890">
    <property type="component" value="Unassembled WGS sequence"/>
</dbReference>
<keyword evidence="1" id="KW-0175">Coiled coil</keyword>
<feature type="region of interest" description="Disordered" evidence="2">
    <location>
        <begin position="948"/>
        <end position="967"/>
    </location>
</feature>
<feature type="coiled-coil region" evidence="1">
    <location>
        <begin position="677"/>
        <end position="711"/>
    </location>
</feature>
<gene>
    <name evidence="3" type="ORF">FCC1311_108502</name>
</gene>
<dbReference type="InParanoid" id="A0A2R5GXW0"/>
<feature type="coiled-coil region" evidence="1">
    <location>
        <begin position="262"/>
        <end position="304"/>
    </location>
</feature>
<evidence type="ECO:0000313" key="3">
    <source>
        <dbReference type="EMBL" id="GBG34628.1"/>
    </source>
</evidence>
<evidence type="ECO:0000256" key="1">
    <source>
        <dbReference type="SAM" id="Coils"/>
    </source>
</evidence>
<feature type="coiled-coil region" evidence="1">
    <location>
        <begin position="413"/>
        <end position="447"/>
    </location>
</feature>
<sequence length="1436" mass="163469">MTMLHHEDSHQRHLTDQRETSEEDHDKGEAAAGVLLEKVRKLAQEKVAAESEATALKRSLTHRDARIRVLAEENKQALSALEACTADTRRCRADLHAFVVKMKKQLVKSQRAAMAGRELPWETMNPQQRDLAEQLEDEREKHRNLARKVKVWEQYLALEKSLVSVETRARDVANSIVPDTAKGEACRADNENTADELAALTKENKDLHEELFALRAQHEFKCAEHAAEQASTRYACASKIDDAERRLVAIQAKATAEVAALKQQAQEDTEALVLTREGLERDFKRRLQKNKQTFQDEMQRRDKESILREKLKHAEKTTEVAELRAQHEKVLRGERAKHEAKLKQVRAHFEASKSSFMKNALAKHKSELDELNQMHEERFEGLRLELVAKSREEKSAHEQELKVKLQGVRDESTRTLERLKDDHKGVVERLERNLREAVADERMAAQRREGELRAQMSALLEQTKDLHAETIGMLNADHAAAMQRSLHNHSEVLKTAHEEFAIALARQAGHLESSIDQAASQAMETAEKAWREEKLQLERSWDARLVTLADTHKANIEDLEEQFQHDLDAVQKEREELRTETDALARERESLRAQLEEQKREATEAVSKARHETIAACAEEREQEVLLAKSEQLRLEKKHQEEVSQLLLDHEREVKKTKLDVERRALMMRREMEVASQAQAMEQHAMQEQRVVELREQLRVVEQAMDAQTERFRGEMARVKQTSEDQLAKVQHLHAATLEKHLGKGFEAIANKLAEEPRSPKLEQVADKLQGQHLELQNALGTCMQRIEALVQEDHDQLKKEREAQQEEAKRLAETKLADLEANRTAMKREHEEHIAEVEARFKVQLAQSSSEKEELQRLIPDFQAHIKKLEAELVEAGRLRQDALEEQESKLAAAFKSKAKEAASHAAKELENLRALHASEREAMQKDHAIVLETSVQEAEGRLRTAHEKSLSSLRGSHEARMQELPRKHVEASRVLESNWEQRVRALELEQYKLSMVHQEERTKLQESNAEARRRSLAELKANLRQDHESAMHQLRVQHRQEVESQSSLHASTVRTLHEEHHAALAQAREHHRDDLNALQRKLEIMEHEHKVQLKDALREQARDYESRMADLIRAEDLTQVEPSPLRSQLLSTSVRSLASSTTSSSSTSSSSSSSSSSSTPSPSNAKGGVECFADAQPDKEGPVNGPGGERAGGVKNTHNGFKVAESDGYEEYIDRDTGETFWLHTSSQTIHRVSPRDRARILGLPEPHPADEDLLAGFRAQRETLLVQMCTLHVLKTKIQDLERRHEETLYNHIQERISQRSSVNSADEHEGDTTDDIAVRQILQDNSTADEEEEKGEDNVQEHPIARKAVGKLGTEESDEDEEVVEFSASPSTNHATASVSADGFEAGRKATTSSKRARKASEGNALQAQYRQKLAAERQFAFDILLTRKDDA</sequence>
<feature type="compositionally biased region" description="Polar residues" evidence="2">
    <location>
        <begin position="1372"/>
        <end position="1383"/>
    </location>
</feature>
<dbReference type="EMBL" id="BEYU01000205">
    <property type="protein sequence ID" value="GBG34628.1"/>
    <property type="molecule type" value="Genomic_DNA"/>
</dbReference>
<accession>A0A2R5GXW0</accession>
<feature type="region of interest" description="Disordered" evidence="2">
    <location>
        <begin position="1"/>
        <end position="31"/>
    </location>
</feature>
<feature type="region of interest" description="Disordered" evidence="2">
    <location>
        <begin position="1141"/>
        <end position="1201"/>
    </location>
</feature>
<keyword evidence="4" id="KW-1185">Reference proteome</keyword>
<feature type="compositionally biased region" description="Basic and acidic residues" evidence="2">
    <location>
        <begin position="1"/>
        <end position="29"/>
    </location>
</feature>
<feature type="region of interest" description="Disordered" evidence="2">
    <location>
        <begin position="1301"/>
        <end position="1408"/>
    </location>
</feature>
<feature type="coiled-coil region" evidence="1">
    <location>
        <begin position="1063"/>
        <end position="1116"/>
    </location>
</feature>
<feature type="compositionally biased region" description="Low complexity" evidence="2">
    <location>
        <begin position="1141"/>
        <end position="1165"/>
    </location>
</feature>
<protein>
    <submittedName>
        <fullName evidence="3">Laminin-like protein epi-1</fullName>
    </submittedName>
</protein>
<reference evidence="3 4" key="1">
    <citation type="submission" date="2017-12" db="EMBL/GenBank/DDBJ databases">
        <title>Sequencing, de novo assembly and annotation of complete genome of a new Thraustochytrid species, strain FCC1311.</title>
        <authorList>
            <person name="Sedici K."/>
            <person name="Godart F."/>
            <person name="Aiese Cigliano R."/>
            <person name="Sanseverino W."/>
            <person name="Barakat M."/>
            <person name="Ortet P."/>
            <person name="Marechal E."/>
            <person name="Cagnac O."/>
            <person name="Amato A."/>
        </authorList>
    </citation>
    <scope>NUCLEOTIDE SEQUENCE [LARGE SCALE GENOMIC DNA]</scope>
</reference>